<reference evidence="5 6" key="1">
    <citation type="journal article" date="2024" name="Front. Microbiol.">
        <title>Novel thermophilic genera Geochorda gen. nov. and Carboxydochorda gen. nov. from the deep terrestrial subsurface reveal the ecophysiological diversity in the class Limnochordia.</title>
        <authorList>
            <person name="Karnachuk O.V."/>
            <person name="Lukina A.P."/>
            <person name="Avakyan M.R."/>
            <person name="Kadnikov V.V."/>
            <person name="Begmatov S."/>
            <person name="Beletsky A.V."/>
            <person name="Vlasova K.G."/>
            <person name="Novikov A.A."/>
            <person name="Shcherbakova V.A."/>
            <person name="Mardanov A.V."/>
            <person name="Ravin N.V."/>
        </authorList>
    </citation>
    <scope>NUCLEOTIDE SEQUENCE [LARGE SCALE GENOMIC DNA]</scope>
    <source>
        <strain evidence="5 6">L945</strain>
    </source>
</reference>
<feature type="signal peptide" evidence="3">
    <location>
        <begin position="1"/>
        <end position="20"/>
    </location>
</feature>
<gene>
    <name evidence="5" type="ORF">U7230_14605</name>
</gene>
<dbReference type="Proteomes" id="UP001332192">
    <property type="component" value="Chromosome"/>
</dbReference>
<dbReference type="InterPro" id="IPR025997">
    <property type="entry name" value="SBP_2_dom"/>
</dbReference>
<evidence type="ECO:0000256" key="2">
    <source>
        <dbReference type="ARBA" id="ARBA00007639"/>
    </source>
</evidence>
<dbReference type="PANTHER" id="PTHR30036:SF7">
    <property type="entry name" value="ABC TRANSPORTER PERIPLASMIC-BINDING PROTEIN YPHF"/>
    <property type="match status" value="1"/>
</dbReference>
<protein>
    <submittedName>
        <fullName evidence="5">Autoinducer 2 ABC transporter substrate-binding protein</fullName>
    </submittedName>
</protein>
<comment type="similarity">
    <text evidence="2">Belongs to the bacterial solute-binding protein 2 family.</text>
</comment>
<evidence type="ECO:0000313" key="5">
    <source>
        <dbReference type="EMBL" id="WRP17291.1"/>
    </source>
</evidence>
<name>A0ABZ1BWV4_9FIRM</name>
<evidence type="ECO:0000256" key="1">
    <source>
        <dbReference type="ARBA" id="ARBA00004196"/>
    </source>
</evidence>
<feature type="domain" description="Periplasmic binding protein" evidence="4">
    <location>
        <begin position="28"/>
        <end position="284"/>
    </location>
</feature>
<dbReference type="InterPro" id="IPR050555">
    <property type="entry name" value="Bact_Solute-Bind_Prot2"/>
</dbReference>
<dbReference type="Gene3D" id="3.40.50.2300">
    <property type="match status" value="2"/>
</dbReference>
<keyword evidence="3" id="KW-0732">Signal</keyword>
<organism evidence="5 6">
    <name type="scientific">Carboxydichorda subterranea</name>
    <dbReference type="NCBI Taxonomy" id="3109565"/>
    <lineage>
        <taxon>Bacteria</taxon>
        <taxon>Bacillati</taxon>
        <taxon>Bacillota</taxon>
        <taxon>Limnochordia</taxon>
        <taxon>Limnochordales</taxon>
        <taxon>Geochordaceae</taxon>
        <taxon>Carboxydichorda</taxon>
    </lineage>
</organism>
<dbReference type="InterPro" id="IPR028082">
    <property type="entry name" value="Peripla_BP_I"/>
</dbReference>
<dbReference type="EMBL" id="CP141615">
    <property type="protein sequence ID" value="WRP17291.1"/>
    <property type="molecule type" value="Genomic_DNA"/>
</dbReference>
<evidence type="ECO:0000313" key="6">
    <source>
        <dbReference type="Proteomes" id="UP001332192"/>
    </source>
</evidence>
<keyword evidence="6" id="KW-1185">Reference proteome</keyword>
<evidence type="ECO:0000256" key="3">
    <source>
        <dbReference type="SAM" id="SignalP"/>
    </source>
</evidence>
<comment type="subcellular location">
    <subcellularLocation>
        <location evidence="1">Cell envelope</location>
    </subcellularLocation>
</comment>
<feature type="chain" id="PRO_5047078132" evidence="3">
    <location>
        <begin position="21"/>
        <end position="325"/>
    </location>
</feature>
<proteinExistence type="inferred from homology"/>
<sequence length="325" mass="35580">MKKGIVPVLALLLVTAVAQAAAAKTYTIATVVKLSGVGWFNRMEEGIRRFAKDHPNVNAFQVGPAKADAALQVQMIEDLIAQKVDAICVVPFSVEALEPVLKKAMDKGIVVITHEAENQRNTHWDIEAFDNAAYGEEFIKVLAQKMNYEGKWAGFVGSFTSKSHNQWVDAAVAYAKKNYPKMQFVGKFEAYDDQQRAYEKTKELLKAHPDLKGIQGSASTDPAGAGLAVEEMGLQGKVHVVGTSIPSVSGQYVRSGAVDMIGFWDPADAGYAMNQLALMVLEKQPIRAGINLGVKGYENLKQDGKVLYGQAWVHVTKENLDQYNF</sequence>
<dbReference type="CDD" id="cd20001">
    <property type="entry name" value="PBP1_LsrB_Quorum_Sensing-like"/>
    <property type="match status" value="1"/>
</dbReference>
<dbReference type="Pfam" id="PF13407">
    <property type="entry name" value="Peripla_BP_4"/>
    <property type="match status" value="1"/>
</dbReference>
<accession>A0ABZ1BWV4</accession>
<dbReference type="PANTHER" id="PTHR30036">
    <property type="entry name" value="D-XYLOSE-BINDING PERIPLASMIC PROTEIN"/>
    <property type="match status" value="1"/>
</dbReference>
<dbReference type="RefSeq" id="WP_324716562.1">
    <property type="nucleotide sequence ID" value="NZ_CP141615.1"/>
</dbReference>
<dbReference type="SUPFAM" id="SSF53822">
    <property type="entry name" value="Periplasmic binding protein-like I"/>
    <property type="match status" value="1"/>
</dbReference>
<evidence type="ECO:0000259" key="4">
    <source>
        <dbReference type="Pfam" id="PF13407"/>
    </source>
</evidence>